<evidence type="ECO:0000313" key="6">
    <source>
        <dbReference type="Proteomes" id="UP000198615"/>
    </source>
</evidence>
<dbReference type="Pfam" id="PF13432">
    <property type="entry name" value="TPR_16"/>
    <property type="match status" value="1"/>
</dbReference>
<dbReference type="PROSITE" id="PS50005">
    <property type="entry name" value="TPR"/>
    <property type="match status" value="1"/>
</dbReference>
<evidence type="ECO:0000256" key="1">
    <source>
        <dbReference type="ARBA" id="ARBA00022737"/>
    </source>
</evidence>
<organism evidence="5 6">
    <name type="scientific">Thalassobaculum litoreum DSM 18839</name>
    <dbReference type="NCBI Taxonomy" id="1123362"/>
    <lineage>
        <taxon>Bacteria</taxon>
        <taxon>Pseudomonadati</taxon>
        <taxon>Pseudomonadota</taxon>
        <taxon>Alphaproteobacteria</taxon>
        <taxon>Rhodospirillales</taxon>
        <taxon>Thalassobaculaceae</taxon>
        <taxon>Thalassobaculum</taxon>
    </lineage>
</organism>
<name>A0A8G2BIV4_9PROT</name>
<dbReference type="RefSeq" id="WP_093151229.1">
    <property type="nucleotide sequence ID" value="NZ_FNBW01000008.1"/>
</dbReference>
<dbReference type="Gene3D" id="1.25.40.10">
    <property type="entry name" value="Tetratricopeptide repeat domain"/>
    <property type="match status" value="1"/>
</dbReference>
<dbReference type="AlphaFoldDB" id="A0A8G2BIV4"/>
<reference evidence="5 6" key="1">
    <citation type="submission" date="2016-10" db="EMBL/GenBank/DDBJ databases">
        <authorList>
            <person name="Varghese N."/>
            <person name="Submissions S."/>
        </authorList>
    </citation>
    <scope>NUCLEOTIDE SEQUENCE [LARGE SCALE GENOMIC DNA]</scope>
    <source>
        <strain evidence="5 6">DSM 18839</strain>
    </source>
</reference>
<feature type="signal peptide" evidence="4">
    <location>
        <begin position="1"/>
        <end position="27"/>
    </location>
</feature>
<evidence type="ECO:0000256" key="4">
    <source>
        <dbReference type="SAM" id="SignalP"/>
    </source>
</evidence>
<accession>A0A8G2BIV4</accession>
<keyword evidence="2 3" id="KW-0802">TPR repeat</keyword>
<evidence type="ECO:0000256" key="3">
    <source>
        <dbReference type="PROSITE-ProRule" id="PRU00339"/>
    </source>
</evidence>
<keyword evidence="6" id="KW-1185">Reference proteome</keyword>
<feature type="repeat" description="TPR" evidence="3">
    <location>
        <begin position="104"/>
        <end position="137"/>
    </location>
</feature>
<dbReference type="PANTHER" id="PTHR44858">
    <property type="entry name" value="TETRATRICOPEPTIDE REPEAT PROTEIN 6"/>
    <property type="match status" value="1"/>
</dbReference>
<keyword evidence="1" id="KW-0677">Repeat</keyword>
<protein>
    <submittedName>
        <fullName evidence="5">TPR repeat-containing protein</fullName>
    </submittedName>
</protein>
<comment type="caution">
    <text evidence="5">The sequence shown here is derived from an EMBL/GenBank/DDBJ whole genome shotgun (WGS) entry which is preliminary data.</text>
</comment>
<feature type="chain" id="PRO_5033987671" evidence="4">
    <location>
        <begin position="28"/>
        <end position="189"/>
    </location>
</feature>
<gene>
    <name evidence="5" type="ORF">SAMN05660686_02863</name>
</gene>
<sequence>MNGILLKFRRLSVALVFLLGAANASQADQTDPRLDALFEKLRIAEVFSIAHATEQQIWIIWHEAPEIPEVAEIMEDGLQSMRESRLGDALEAFDKAVRRAPTFAEAWNKRATINFLLGDYPASIADVRQTLALEPRHFGALSGLGLINLKLDRKADALAAFEAALEIHPFLPVRFEIDALRKAVEGEKI</sequence>
<keyword evidence="4" id="KW-0732">Signal</keyword>
<dbReference type="InterPro" id="IPR019734">
    <property type="entry name" value="TPR_rpt"/>
</dbReference>
<dbReference type="Proteomes" id="UP000198615">
    <property type="component" value="Unassembled WGS sequence"/>
</dbReference>
<dbReference type="PANTHER" id="PTHR44858:SF1">
    <property type="entry name" value="UDP-N-ACETYLGLUCOSAMINE--PEPTIDE N-ACETYLGLUCOSAMINYLTRANSFERASE SPINDLY-RELATED"/>
    <property type="match status" value="1"/>
</dbReference>
<evidence type="ECO:0000256" key="2">
    <source>
        <dbReference type="ARBA" id="ARBA00022803"/>
    </source>
</evidence>
<dbReference type="EMBL" id="FNBW01000008">
    <property type="protein sequence ID" value="SDF94896.1"/>
    <property type="molecule type" value="Genomic_DNA"/>
</dbReference>
<dbReference type="OrthoDB" id="9815010at2"/>
<dbReference type="InterPro" id="IPR050498">
    <property type="entry name" value="Ycf3"/>
</dbReference>
<dbReference type="SMART" id="SM00028">
    <property type="entry name" value="TPR"/>
    <property type="match status" value="3"/>
</dbReference>
<evidence type="ECO:0000313" key="5">
    <source>
        <dbReference type="EMBL" id="SDF94896.1"/>
    </source>
</evidence>
<proteinExistence type="predicted"/>
<dbReference type="InterPro" id="IPR011990">
    <property type="entry name" value="TPR-like_helical_dom_sf"/>
</dbReference>
<dbReference type="SUPFAM" id="SSF48452">
    <property type="entry name" value="TPR-like"/>
    <property type="match status" value="1"/>
</dbReference>